<evidence type="ECO:0000313" key="1">
    <source>
        <dbReference type="EMBL" id="TBU24430.1"/>
    </source>
</evidence>
<feature type="non-terminal residue" evidence="1">
    <location>
        <position position="1"/>
    </location>
</feature>
<organism evidence="1">
    <name type="scientific">Dichomitus squalens</name>
    <dbReference type="NCBI Taxonomy" id="114155"/>
    <lineage>
        <taxon>Eukaryota</taxon>
        <taxon>Fungi</taxon>
        <taxon>Dikarya</taxon>
        <taxon>Basidiomycota</taxon>
        <taxon>Agaricomycotina</taxon>
        <taxon>Agaricomycetes</taxon>
        <taxon>Polyporales</taxon>
        <taxon>Polyporaceae</taxon>
        <taxon>Dichomitus</taxon>
    </lineage>
</organism>
<gene>
    <name evidence="1" type="ORF">BD311DRAFT_558895</name>
</gene>
<dbReference type="Proteomes" id="UP000292957">
    <property type="component" value="Unassembled WGS sequence"/>
</dbReference>
<reference evidence="1" key="1">
    <citation type="submission" date="2019-01" db="EMBL/GenBank/DDBJ databases">
        <title>Draft genome sequences of three monokaryotic isolates of the white-rot basidiomycete fungus Dichomitus squalens.</title>
        <authorList>
            <consortium name="DOE Joint Genome Institute"/>
            <person name="Lopez S.C."/>
            <person name="Andreopoulos B."/>
            <person name="Pangilinan J."/>
            <person name="Lipzen A."/>
            <person name="Riley R."/>
            <person name="Ahrendt S."/>
            <person name="Ng V."/>
            <person name="Barry K."/>
            <person name="Daum C."/>
            <person name="Grigoriev I.V."/>
            <person name="Hilden K.S."/>
            <person name="Makela M.R."/>
            <person name="de Vries R.P."/>
        </authorList>
    </citation>
    <scope>NUCLEOTIDE SEQUENCE [LARGE SCALE GENOMIC DNA]</scope>
    <source>
        <strain evidence="1">OM18370.1</strain>
    </source>
</reference>
<sequence length="149" mass="16329">SRHPLCLFGRGRFVRVRSGRLVTEVALRHCASCLPHPSSARLPHSGRALKLTASTLGRRSLQRRSRCLPLSSSACQDAPGATHDELESAPLNNVPHLGRAFLRPGLCGDDRRLTIIIGTRPGHTAHRPRTRPLYAADHDDQGRAHFALS</sequence>
<accession>A0A4Q9MAZ7</accession>
<proteinExistence type="predicted"/>
<protein>
    <submittedName>
        <fullName evidence="1">Uncharacterized protein</fullName>
    </submittedName>
</protein>
<dbReference type="EMBL" id="ML143479">
    <property type="protein sequence ID" value="TBU24430.1"/>
    <property type="molecule type" value="Genomic_DNA"/>
</dbReference>
<name>A0A4Q9MAZ7_9APHY</name>
<dbReference type="AlphaFoldDB" id="A0A4Q9MAZ7"/>